<proteinExistence type="inferred from homology"/>
<feature type="signal peptide" evidence="3">
    <location>
        <begin position="1"/>
        <end position="22"/>
    </location>
</feature>
<organism evidence="5 6">
    <name type="scientific">Metallococcus carri</name>
    <dbReference type="NCBI Taxonomy" id="1656884"/>
    <lineage>
        <taxon>Bacteria</taxon>
        <taxon>Bacillati</taxon>
        <taxon>Actinomycetota</taxon>
        <taxon>Actinomycetes</taxon>
        <taxon>Micrococcales</taxon>
        <taxon>Dermacoccaceae</taxon>
        <taxon>Metallococcus</taxon>
    </lineage>
</organism>
<gene>
    <name evidence="5" type="ORF">G9U51_07115</name>
</gene>
<name>A0A967B189_9MICO</name>
<dbReference type="EMBL" id="JAAOIV010000004">
    <property type="protein sequence ID" value="NHN55550.1"/>
    <property type="molecule type" value="Genomic_DNA"/>
</dbReference>
<dbReference type="Gene3D" id="1.10.530.10">
    <property type="match status" value="1"/>
</dbReference>
<dbReference type="InterPro" id="IPR023346">
    <property type="entry name" value="Lysozyme-like_dom_sf"/>
</dbReference>
<evidence type="ECO:0000313" key="6">
    <source>
        <dbReference type="Proteomes" id="UP000744769"/>
    </source>
</evidence>
<protein>
    <submittedName>
        <fullName evidence="5">Transglycosylase</fullName>
    </submittedName>
</protein>
<dbReference type="InterPro" id="IPR010618">
    <property type="entry name" value="RPF"/>
</dbReference>
<keyword evidence="3" id="KW-0732">Signal</keyword>
<feature type="domain" description="Resuscitation-promoting factor core lysozyme-like" evidence="4">
    <location>
        <begin position="34"/>
        <end position="106"/>
    </location>
</feature>
<reference evidence="5" key="1">
    <citation type="submission" date="2020-03" db="EMBL/GenBank/DDBJ databases">
        <title>Draft sequencing of Calidifontibacter sp. DB0510.</title>
        <authorList>
            <person name="Kim D.-U."/>
        </authorList>
    </citation>
    <scope>NUCLEOTIDE SEQUENCE</scope>
    <source>
        <strain evidence="5">DB0510</strain>
    </source>
</reference>
<accession>A0A967B189</accession>
<evidence type="ECO:0000256" key="1">
    <source>
        <dbReference type="ARBA" id="ARBA00010830"/>
    </source>
</evidence>
<comment type="similarity">
    <text evidence="1">Belongs to the transglycosylase family. Rpf subfamily.</text>
</comment>
<sequence length="227" mass="23825">MKGRRTAGVLFLSATTIGTGIAATPAAEAATPYNIWDSVAACESGGNWAINTGNGYYGGLQFSYSTWLAFGGGRYASTANHASRDAQILIAQNVLRSQGPGAWPVCSRRAGLTVANGLAVQVGSGTTPTPPPSRSAPRPTAKLAIDGSFGPLTTRATQKLLGLPQTGAFDYRTRTALQRRVGTVPDGSIGPKSVAAMQHYLGISHDGAWYLNSRTVMAWQRYLNAHV</sequence>
<comment type="caution">
    <text evidence="5">The sequence shown here is derived from an EMBL/GenBank/DDBJ whole genome shotgun (WGS) entry which is preliminary data.</text>
</comment>
<feature type="chain" id="PRO_5037799373" evidence="3">
    <location>
        <begin position="23"/>
        <end position="227"/>
    </location>
</feature>
<evidence type="ECO:0000313" key="5">
    <source>
        <dbReference type="EMBL" id="NHN55550.1"/>
    </source>
</evidence>
<evidence type="ECO:0000259" key="4">
    <source>
        <dbReference type="Pfam" id="PF06737"/>
    </source>
</evidence>
<dbReference type="CDD" id="cd13925">
    <property type="entry name" value="RPF"/>
    <property type="match status" value="1"/>
</dbReference>
<evidence type="ECO:0000256" key="3">
    <source>
        <dbReference type="SAM" id="SignalP"/>
    </source>
</evidence>
<dbReference type="GO" id="GO:0016787">
    <property type="term" value="F:hydrolase activity"/>
    <property type="evidence" value="ECO:0007669"/>
    <property type="project" value="UniProtKB-KW"/>
</dbReference>
<keyword evidence="6" id="KW-1185">Reference proteome</keyword>
<dbReference type="SUPFAM" id="SSF53955">
    <property type="entry name" value="Lysozyme-like"/>
    <property type="match status" value="1"/>
</dbReference>
<dbReference type="Proteomes" id="UP000744769">
    <property type="component" value="Unassembled WGS sequence"/>
</dbReference>
<keyword evidence="2" id="KW-0378">Hydrolase</keyword>
<dbReference type="AlphaFoldDB" id="A0A967B189"/>
<dbReference type="Pfam" id="PF06737">
    <property type="entry name" value="Transglycosylas"/>
    <property type="match status" value="1"/>
</dbReference>
<evidence type="ECO:0000256" key="2">
    <source>
        <dbReference type="ARBA" id="ARBA00022801"/>
    </source>
</evidence>